<feature type="compositionally biased region" description="Low complexity" evidence="1">
    <location>
        <begin position="307"/>
        <end position="319"/>
    </location>
</feature>
<feature type="signal peptide" evidence="3">
    <location>
        <begin position="1"/>
        <end position="28"/>
    </location>
</feature>
<dbReference type="STRING" id="52.CMC5_040280"/>
<keyword evidence="2" id="KW-0812">Transmembrane</keyword>
<feature type="chain" id="PRO_5005459425" description="PEGA domain-containing protein" evidence="3">
    <location>
        <begin position="29"/>
        <end position="357"/>
    </location>
</feature>
<evidence type="ECO:0000313" key="4">
    <source>
        <dbReference type="EMBL" id="AKT39877.1"/>
    </source>
</evidence>
<protein>
    <recommendedName>
        <fullName evidence="6">PEGA domain-containing protein</fullName>
    </recommendedName>
</protein>
<gene>
    <name evidence="4" type="ORF">CMC5_040280</name>
</gene>
<keyword evidence="3" id="KW-0732">Signal</keyword>
<dbReference type="Gene3D" id="1.25.40.10">
    <property type="entry name" value="Tetratricopeptide repeat domain"/>
    <property type="match status" value="1"/>
</dbReference>
<dbReference type="EMBL" id="CP012159">
    <property type="protein sequence ID" value="AKT39877.1"/>
    <property type="molecule type" value="Genomic_DNA"/>
</dbReference>
<accession>A0A0K1EGR3</accession>
<keyword evidence="5" id="KW-1185">Reference proteome</keyword>
<dbReference type="RefSeq" id="WP_156338736.1">
    <property type="nucleotide sequence ID" value="NZ_CP012159.1"/>
</dbReference>
<evidence type="ECO:0008006" key="6">
    <source>
        <dbReference type="Google" id="ProtNLM"/>
    </source>
</evidence>
<evidence type="ECO:0000256" key="1">
    <source>
        <dbReference type="SAM" id="MobiDB-lite"/>
    </source>
</evidence>
<reference evidence="4 5" key="1">
    <citation type="submission" date="2015-07" db="EMBL/GenBank/DDBJ databases">
        <title>Genome analysis of myxobacterium Chondromyces crocatus Cm c5 reveals a high potential for natural compound synthesis and the genetic basis for the loss of fruiting body formation.</title>
        <authorList>
            <person name="Zaburannyi N."/>
            <person name="Bunk B."/>
            <person name="Maier J."/>
            <person name="Overmann J."/>
            <person name="Mueller R."/>
        </authorList>
    </citation>
    <scope>NUCLEOTIDE SEQUENCE [LARGE SCALE GENOMIC DNA]</scope>
    <source>
        <strain evidence="4 5">Cm c5</strain>
    </source>
</reference>
<dbReference type="OrthoDB" id="5505384at2"/>
<sequence length="357" mass="36714">MPGRSRSVGIGIATFALGVTLGASPASAQTQEELDRARVEFRQGVALMAANNCAAALAKFQEVARVKRTPQVLFNIGECEERVGKLVSSLGNYRLAAAAAEGDKKAQDVTNRVGDRIAALEERIPKLNVRRGTGAETAAIYLDGVEIGQSESTAEIPVDPGTHVVAARVGDKEAFRETVSMEERSAKTVDVTIEVPEPEPAAVEPEPVKPPPPPPPPKGSKVPGIVVLSAGVASTVVGAVFLGLRGGALSDLDKVCNSDNACPPSAESTADSGRLYTGLAQVTLPLGVVGIAAGIVMLVTSGKGGDAAPSEETTSGEASSEARRRGPRRAAYSTWSPSLVPAASGANVGGLSVRMQF</sequence>
<proteinExistence type="predicted"/>
<feature type="region of interest" description="Disordered" evidence="1">
    <location>
        <begin position="303"/>
        <end position="333"/>
    </location>
</feature>
<evidence type="ECO:0000313" key="5">
    <source>
        <dbReference type="Proteomes" id="UP000067626"/>
    </source>
</evidence>
<keyword evidence="2" id="KW-1133">Transmembrane helix</keyword>
<feature type="compositionally biased region" description="Pro residues" evidence="1">
    <location>
        <begin position="208"/>
        <end position="218"/>
    </location>
</feature>
<evidence type="ECO:0000256" key="3">
    <source>
        <dbReference type="SAM" id="SignalP"/>
    </source>
</evidence>
<dbReference type="AlphaFoldDB" id="A0A0K1EGR3"/>
<evidence type="ECO:0000256" key="2">
    <source>
        <dbReference type="SAM" id="Phobius"/>
    </source>
</evidence>
<organism evidence="4 5">
    <name type="scientific">Chondromyces crocatus</name>
    <dbReference type="NCBI Taxonomy" id="52"/>
    <lineage>
        <taxon>Bacteria</taxon>
        <taxon>Pseudomonadati</taxon>
        <taxon>Myxococcota</taxon>
        <taxon>Polyangia</taxon>
        <taxon>Polyangiales</taxon>
        <taxon>Polyangiaceae</taxon>
        <taxon>Chondromyces</taxon>
    </lineage>
</organism>
<dbReference type="Proteomes" id="UP000067626">
    <property type="component" value="Chromosome"/>
</dbReference>
<dbReference type="InterPro" id="IPR011990">
    <property type="entry name" value="TPR-like_helical_dom_sf"/>
</dbReference>
<feature type="transmembrane region" description="Helical" evidence="2">
    <location>
        <begin position="222"/>
        <end position="244"/>
    </location>
</feature>
<dbReference type="KEGG" id="ccro:CMC5_040280"/>
<dbReference type="PATRIC" id="fig|52.7.peg.4437"/>
<keyword evidence="2" id="KW-0472">Membrane</keyword>
<feature type="region of interest" description="Disordered" evidence="1">
    <location>
        <begin position="197"/>
        <end position="220"/>
    </location>
</feature>
<name>A0A0K1EGR3_CHOCO</name>